<evidence type="ECO:0000259" key="2">
    <source>
        <dbReference type="Pfam" id="PF12770"/>
    </source>
</evidence>
<dbReference type="PANTHER" id="PTHR10098">
    <property type="entry name" value="RAPSYN-RELATED"/>
    <property type="match status" value="1"/>
</dbReference>
<feature type="region of interest" description="Disordered" evidence="1">
    <location>
        <begin position="810"/>
        <end position="836"/>
    </location>
</feature>
<dbReference type="Proteomes" id="UP000059188">
    <property type="component" value="Unassembled WGS sequence"/>
</dbReference>
<dbReference type="SUPFAM" id="SSF81901">
    <property type="entry name" value="HCP-like"/>
    <property type="match status" value="2"/>
</dbReference>
<reference evidence="3 4" key="1">
    <citation type="submission" date="2014-11" db="EMBL/GenBank/DDBJ databases">
        <authorList>
            <person name="Wibberg Daniel"/>
        </authorList>
    </citation>
    <scope>NUCLEOTIDE SEQUENCE [LARGE SCALE GENOMIC DNA]</scope>
    <source>
        <strain evidence="3">Rhizoctonia solani AG1-IB 7/3/14</strain>
    </source>
</reference>
<evidence type="ECO:0000313" key="3">
    <source>
        <dbReference type="EMBL" id="CEL54865.1"/>
    </source>
</evidence>
<name>A0A0B7FBE2_THACB</name>
<dbReference type="STRING" id="1108050.A0A0B7FBE2"/>
<dbReference type="EMBL" id="LN679118">
    <property type="protein sequence ID" value="CEL54865.1"/>
    <property type="molecule type" value="Genomic_DNA"/>
</dbReference>
<gene>
    <name evidence="3" type="ORF">RSOLAG1IB_07356</name>
</gene>
<sequence length="1129" mass="126919">MKRSLLGSGGHIIVHIRVIYDKIRNVLGEKCANTGSLIAGLFVSILTKRFLRPIVVFVKGHEILHTLGMFHRNRFQRFGRLQDIEKSIEYENHALNLTPQGHPDLLYRHAALGVAYSDRFRRLGDFADLDKAIECDFRALALTSDNHPDLPDRHANLGASYHDRYKRLGEPNDLETAIGYLSRALALSSNNHPHLTFRYDALGVSYGDRYQLMGELEDLERSMEYRLRAIGLTPDGHPDLPRRHAALGVSYGERYQRLGDFTDLDKAIECDTRALELTPDNHPDLPRRHAALGMSYDDRYLYLGELSDLDKALECKYRALELTPNDHPDLPRRHADLGVLHTEKYHRLGEFTELEKALEYHSCALTLTPNNHPHLPNRYSALGVSHDDRYRRLGEIADLEKAIEYHSNALSLTPIRHPHLPRRYEALGASYTNRYRHLDQIADLEKSIEFKSHALTLTPDNHPQLPRRYDALGLSHTDRYRRLDEIADLDKSIEYKSRALELTPEDHQSLARRHSSLGVSYTDRYQCLGELKDLDKSIECHFRALSLTPEEHPDSSVRHFNWALSCHDRYQHTHDSSHLSASLDSFHKASQLLNAAPREIFKYAFQWAKLASKNSYLDPLEAFRATINLLPHYIWLGATATQRYNDLFSAENVAVRAASVAIQSSEHTLALEWLEHARCVVWTQSLMLRSPVDILHSSHPDLAAQLQSVAWQLNQANSQSSESDSTTDTLEHRHRLAREYSDLLGQTRKLPGFEHFLQPTTCDELVQAARVGPIVVINCQDDHCDALVIMPGRGDITHIALPNFNGAKAQRTRSEMEMSVRSGRPTERGVGVGRRPVQEEEMELENVLAELWYDVVKPVLEFLGYVDDEATTQDMPHITWCPTGVISFLPLHAAGDYTKPLSRVFDYIISSYTPTLTALLASSPTTLGPESRVLLIGQEATLGHQPLPGTSKELASITNHTHGRVGHLQLSGSQATTAAVLDAMEQHDWVHLACHAHQSVDDPTESGFFLHDGTLDLGSINRRSFKGKGLAFLSACQTATGDSKLPDEAIHLASGMLMAGYSSVIATMWSVYDEDAPLVADSVYGQLMKDGKVGSGEAGKALHEAVAGLREKVGEKEFSRWVPYIHLGS</sequence>
<dbReference type="InterPro" id="IPR011990">
    <property type="entry name" value="TPR-like_helical_dom_sf"/>
</dbReference>
<organism evidence="3 4">
    <name type="scientific">Thanatephorus cucumeris (strain AG1-IB / isolate 7/3/14)</name>
    <name type="common">Lettuce bottom rot fungus</name>
    <name type="synonym">Rhizoctonia solani</name>
    <dbReference type="NCBI Taxonomy" id="1108050"/>
    <lineage>
        <taxon>Eukaryota</taxon>
        <taxon>Fungi</taxon>
        <taxon>Dikarya</taxon>
        <taxon>Basidiomycota</taxon>
        <taxon>Agaricomycotina</taxon>
        <taxon>Agaricomycetes</taxon>
        <taxon>Cantharellales</taxon>
        <taxon>Ceratobasidiaceae</taxon>
        <taxon>Rhizoctonia</taxon>
        <taxon>Rhizoctonia solani AG-1</taxon>
    </lineage>
</organism>
<evidence type="ECO:0000313" key="4">
    <source>
        <dbReference type="Proteomes" id="UP000059188"/>
    </source>
</evidence>
<dbReference type="Gene3D" id="1.25.40.10">
    <property type="entry name" value="Tetratricopeptide repeat domain"/>
    <property type="match status" value="3"/>
</dbReference>
<dbReference type="AlphaFoldDB" id="A0A0B7FBE2"/>
<evidence type="ECO:0000256" key="1">
    <source>
        <dbReference type="SAM" id="MobiDB-lite"/>
    </source>
</evidence>
<proteinExistence type="predicted"/>
<keyword evidence="4" id="KW-1185">Reference proteome</keyword>
<protein>
    <recommendedName>
        <fullName evidence="2">CHAT domain-containing protein</fullName>
    </recommendedName>
</protein>
<accession>A0A0B7FBE2</accession>
<dbReference type="OrthoDB" id="9991317at2759"/>
<dbReference type="Pfam" id="PF12770">
    <property type="entry name" value="CHAT"/>
    <property type="match status" value="1"/>
</dbReference>
<feature type="domain" description="CHAT" evidence="2">
    <location>
        <begin position="847"/>
        <end position="1129"/>
    </location>
</feature>
<dbReference type="InterPro" id="IPR024983">
    <property type="entry name" value="CHAT_dom"/>
</dbReference>